<dbReference type="PROSITE" id="PS50885">
    <property type="entry name" value="HAMP"/>
    <property type="match status" value="1"/>
</dbReference>
<evidence type="ECO:0000256" key="3">
    <source>
        <dbReference type="PROSITE-ProRule" id="PRU00284"/>
    </source>
</evidence>
<evidence type="ECO:0000313" key="7">
    <source>
        <dbReference type="EMBL" id="PAB58409.1"/>
    </source>
</evidence>
<keyword evidence="4" id="KW-1133">Transmembrane helix</keyword>
<dbReference type="SMART" id="SM00304">
    <property type="entry name" value="HAMP"/>
    <property type="match status" value="1"/>
</dbReference>
<evidence type="ECO:0000256" key="2">
    <source>
        <dbReference type="ARBA" id="ARBA00029447"/>
    </source>
</evidence>
<evidence type="ECO:0000256" key="4">
    <source>
        <dbReference type="SAM" id="Phobius"/>
    </source>
</evidence>
<name>A0A267MFQ8_9FIRM</name>
<dbReference type="Gene3D" id="6.10.340.10">
    <property type="match status" value="1"/>
</dbReference>
<evidence type="ECO:0000259" key="5">
    <source>
        <dbReference type="PROSITE" id="PS50111"/>
    </source>
</evidence>
<feature type="transmembrane region" description="Helical" evidence="4">
    <location>
        <begin position="290"/>
        <end position="312"/>
    </location>
</feature>
<protein>
    <recommendedName>
        <fullName evidence="9">Methyl-accepting chemotaxis protein</fullName>
    </recommendedName>
</protein>
<dbReference type="PROSITE" id="PS50111">
    <property type="entry name" value="CHEMOTAXIS_TRANSDUC_2"/>
    <property type="match status" value="1"/>
</dbReference>
<evidence type="ECO:0000256" key="1">
    <source>
        <dbReference type="ARBA" id="ARBA00023224"/>
    </source>
</evidence>
<dbReference type="SMART" id="SM01358">
    <property type="entry name" value="HBM"/>
    <property type="match status" value="1"/>
</dbReference>
<dbReference type="GO" id="GO:0007165">
    <property type="term" value="P:signal transduction"/>
    <property type="evidence" value="ECO:0007669"/>
    <property type="project" value="UniProtKB-KW"/>
</dbReference>
<dbReference type="CDD" id="cd11386">
    <property type="entry name" value="MCP_signal"/>
    <property type="match status" value="1"/>
</dbReference>
<feature type="domain" description="HAMP" evidence="6">
    <location>
        <begin position="310"/>
        <end position="362"/>
    </location>
</feature>
<comment type="similarity">
    <text evidence="2">Belongs to the methyl-accepting chemotaxis (MCP) protein family.</text>
</comment>
<dbReference type="InterPro" id="IPR004089">
    <property type="entry name" value="MCPsignal_dom"/>
</dbReference>
<dbReference type="RefSeq" id="WP_095134539.1">
    <property type="nucleotide sequence ID" value="NZ_NIBG01000015.1"/>
</dbReference>
<dbReference type="OrthoDB" id="1706317at2"/>
<dbReference type="InterPro" id="IPR032255">
    <property type="entry name" value="HBM"/>
</dbReference>
<dbReference type="EMBL" id="NIBG01000015">
    <property type="protein sequence ID" value="PAB58409.1"/>
    <property type="molecule type" value="Genomic_DNA"/>
</dbReference>
<sequence length="667" mass="75199">MEFRFRDWKIRRKILSGFLILMVFIIVLGGISFTSIRKIVDNKIPLIKNNEKLVKLMLEMRKNEKDFLLREETNLEFFKTGKSEYIDKFESNFSEFQKTIELIGKNDTIINNPENIKNLDEINSVVEEYHHDFMKVVERIKTRGFKDYGLIGQLRDSVHNVESILESMPNSDKLQISMLRARKAEKDYFLRKDIKYLNDFKGIVSQFNNIVDESNYDNNDKSKLKSFMGIYEEKFEETIAIDKEIGLKPTEGLIGNYRSKIHKLEPLIEKSYKNISTSIHEDADRLKTQIIIIITVIILISICIAVYISNLITKPIEKMVKVAETIASGNLKEEVLVNSKDEIGNLGMAFKKMQENLRDLIKNVYSTANNVSASSQELAAASEECGKATSETAITIEAISEGTKEQRNHIEETNTVILRFMDELRKSNKNAKDVVSVSDKVLKLANEGKDVVNNSIQQMEKIRSSSKNTEKVIIGLSERSIQIGKIIEVISSISAQTNLLSLNAAIESARAGEHGRGFAVVAEEIRKLAEDSQKSSNEISELIIEIQDEIKKSIISMEEENKEVNTGKEVITKTGYTFNEIINSIKHVALEIEEVANSINEMDGSGKEIRNSIGNITSIIQEAATGTEQVSSLAEEQTAASEEVAASANDLANMSIQLLATVDKFHI</sequence>
<feature type="transmembrane region" description="Helical" evidence="4">
    <location>
        <begin position="14"/>
        <end position="36"/>
    </location>
</feature>
<evidence type="ECO:0000313" key="8">
    <source>
        <dbReference type="Proteomes" id="UP000216024"/>
    </source>
</evidence>
<accession>A0A267MFQ8</accession>
<dbReference type="Pfam" id="PF00015">
    <property type="entry name" value="MCPsignal"/>
    <property type="match status" value="1"/>
</dbReference>
<reference evidence="7 8" key="1">
    <citation type="submission" date="2017-06" db="EMBL/GenBank/DDBJ databases">
        <title>Draft genome sequence of anaerobic fermentative bacterium Anaeromicrobium sediminis DY2726D isolated from West Pacific Ocean sediments.</title>
        <authorList>
            <person name="Zeng X."/>
        </authorList>
    </citation>
    <scope>NUCLEOTIDE SEQUENCE [LARGE SCALE GENOMIC DNA]</scope>
    <source>
        <strain evidence="7 8">DY2726D</strain>
    </source>
</reference>
<dbReference type="InterPro" id="IPR003660">
    <property type="entry name" value="HAMP_dom"/>
</dbReference>
<dbReference type="Proteomes" id="UP000216024">
    <property type="component" value="Unassembled WGS sequence"/>
</dbReference>
<gene>
    <name evidence="7" type="ORF">CCE28_14960</name>
</gene>
<organism evidence="7 8">
    <name type="scientific">Anaeromicrobium sediminis</name>
    <dbReference type="NCBI Taxonomy" id="1478221"/>
    <lineage>
        <taxon>Bacteria</taxon>
        <taxon>Bacillati</taxon>
        <taxon>Bacillota</taxon>
        <taxon>Clostridia</taxon>
        <taxon>Peptostreptococcales</taxon>
        <taxon>Thermotaleaceae</taxon>
        <taxon>Anaeromicrobium</taxon>
    </lineage>
</organism>
<dbReference type="SMART" id="SM00283">
    <property type="entry name" value="MA"/>
    <property type="match status" value="1"/>
</dbReference>
<dbReference type="AlphaFoldDB" id="A0A267MFQ8"/>
<dbReference type="GO" id="GO:0016020">
    <property type="term" value="C:membrane"/>
    <property type="evidence" value="ECO:0007669"/>
    <property type="project" value="InterPro"/>
</dbReference>
<keyword evidence="4" id="KW-0472">Membrane</keyword>
<dbReference type="SUPFAM" id="SSF58104">
    <property type="entry name" value="Methyl-accepting chemotaxis protein (MCP) signaling domain"/>
    <property type="match status" value="1"/>
</dbReference>
<dbReference type="Pfam" id="PF00672">
    <property type="entry name" value="HAMP"/>
    <property type="match status" value="1"/>
</dbReference>
<evidence type="ECO:0008006" key="9">
    <source>
        <dbReference type="Google" id="ProtNLM"/>
    </source>
</evidence>
<dbReference type="Gene3D" id="1.10.287.950">
    <property type="entry name" value="Methyl-accepting chemotaxis protein"/>
    <property type="match status" value="1"/>
</dbReference>
<evidence type="ECO:0000259" key="6">
    <source>
        <dbReference type="PROSITE" id="PS50885"/>
    </source>
</evidence>
<dbReference type="PANTHER" id="PTHR32089:SF112">
    <property type="entry name" value="LYSOZYME-LIKE PROTEIN-RELATED"/>
    <property type="match status" value="1"/>
</dbReference>
<dbReference type="PANTHER" id="PTHR32089">
    <property type="entry name" value="METHYL-ACCEPTING CHEMOTAXIS PROTEIN MCPB"/>
    <property type="match status" value="1"/>
</dbReference>
<feature type="domain" description="Methyl-accepting transducer" evidence="5">
    <location>
        <begin position="381"/>
        <end position="652"/>
    </location>
</feature>
<keyword evidence="4" id="KW-0812">Transmembrane</keyword>
<keyword evidence="1 3" id="KW-0807">Transducer</keyword>
<keyword evidence="8" id="KW-1185">Reference proteome</keyword>
<dbReference type="CDD" id="cd06225">
    <property type="entry name" value="HAMP"/>
    <property type="match status" value="1"/>
</dbReference>
<comment type="caution">
    <text evidence="7">The sequence shown here is derived from an EMBL/GenBank/DDBJ whole genome shotgun (WGS) entry which is preliminary data.</text>
</comment>
<proteinExistence type="inferred from homology"/>